<dbReference type="PROSITE" id="PS50011">
    <property type="entry name" value="PROTEIN_KINASE_DOM"/>
    <property type="match status" value="1"/>
</dbReference>
<comment type="caution">
    <text evidence="12">The sequence shown here is derived from an EMBL/GenBank/DDBJ whole genome shotgun (WGS) entry which is preliminary data.</text>
</comment>
<evidence type="ECO:0000256" key="4">
    <source>
        <dbReference type="ARBA" id="ARBA00022741"/>
    </source>
</evidence>
<dbReference type="Pfam" id="PF07714">
    <property type="entry name" value="PK_Tyr_Ser-Thr"/>
    <property type="match status" value="1"/>
</dbReference>
<feature type="region of interest" description="Disordered" evidence="9">
    <location>
        <begin position="31"/>
        <end position="69"/>
    </location>
</feature>
<evidence type="ECO:0000256" key="3">
    <source>
        <dbReference type="ARBA" id="ARBA00022692"/>
    </source>
</evidence>
<dbReference type="Gene3D" id="3.30.70.1230">
    <property type="entry name" value="Nucleotide cyclase"/>
    <property type="match status" value="1"/>
</dbReference>
<comment type="subcellular location">
    <subcellularLocation>
        <location evidence="1">Membrane</location>
        <topology evidence="1">Single-pass membrane protein</topology>
    </subcellularLocation>
</comment>
<keyword evidence="8" id="KW-0141">cGMP biosynthesis</keyword>
<feature type="region of interest" description="Disordered" evidence="9">
    <location>
        <begin position="603"/>
        <end position="635"/>
    </location>
</feature>
<dbReference type="SUPFAM" id="SSF55073">
    <property type="entry name" value="Nucleotide cyclase"/>
    <property type="match status" value="1"/>
</dbReference>
<keyword evidence="4" id="KW-0547">Nucleotide-binding</keyword>
<dbReference type="Pfam" id="PF00211">
    <property type="entry name" value="Guanylate_cyc"/>
    <property type="match status" value="1"/>
</dbReference>
<keyword evidence="6" id="KW-0472">Membrane</keyword>
<dbReference type="Gene3D" id="1.10.510.10">
    <property type="entry name" value="Transferase(Phosphotransferase) domain 1"/>
    <property type="match status" value="2"/>
</dbReference>
<dbReference type="SMART" id="SM00044">
    <property type="entry name" value="CYCc"/>
    <property type="match status" value="1"/>
</dbReference>
<feature type="compositionally biased region" description="Polar residues" evidence="9">
    <location>
        <begin position="619"/>
        <end position="635"/>
    </location>
</feature>
<accession>A0ABQ7H8Z5</accession>
<sequence length="635" mass="69180">MSQNLEQQHEAISLASKMQAADKSFAGGSLPNAYSTLHPSAPGQQAARRNWTSPSLPTSSGAAPSNIATQSPSIVANPLHKMSGSVASAPPAPLLLSKNQVLKLLWRSKCLQHPNIVPVIGIVWSLKSMSPQMPIVVRECQELGSVASVLENQTMVVDTVKQLDIAKDVAQALAVIHAQEDFVPRPVFQPQLTGVRPNKFCRAKLWVPLVGLSDVVLPNLQERAARLYKEPPPLFPFNLDEPEHIGPHEVRSSEELDDVRSYGVGMAQLMTAGSPAEGHVGDMDSHASQQLLEDSLLPQEHFFSMLAEHGPALAQLLAQCCSKDSQKRPSFAEIVLQLEAKGAEVIQAANEFLRTKAQGKSLQSLASADELLYDLFPEQVANALKNGRLPDPEPFPLVSIFFSDVCGYTNICSCLDPPEVMYMLHRLYSRFDDLARSLKLFKVETVGDAYLCVANLKHPQPEVHARLMAEFAFGCLEAANNELICPSKPELGCIHIRVGLHTGAVMGAVVGTLNRRFGLFGDTVNVASRMESSSIADHIHCSAAFIQLLHKQWPESAALTVPQGTKEIKGKGTMHTYMLYPAGQVEQARAACLSSNLQQQQQQQQQQLAHMSTRKTLERNASLTGKARQTSSLAS</sequence>
<name>A0ABQ7H8Z5_DUNSA</name>
<feature type="domain" description="Guanylate cyclase" evidence="11">
    <location>
        <begin position="399"/>
        <end position="531"/>
    </location>
</feature>
<evidence type="ECO:0000256" key="5">
    <source>
        <dbReference type="ARBA" id="ARBA00022989"/>
    </source>
</evidence>
<reference evidence="12" key="1">
    <citation type="submission" date="2017-08" db="EMBL/GenBank/DDBJ databases">
        <authorList>
            <person name="Polle J.E."/>
            <person name="Barry K."/>
            <person name="Cushman J."/>
            <person name="Schmutz J."/>
            <person name="Tran D."/>
            <person name="Hathwaick L.T."/>
            <person name="Yim W.C."/>
            <person name="Jenkins J."/>
            <person name="Mckie-Krisberg Z.M."/>
            <person name="Prochnik S."/>
            <person name="Lindquist E."/>
            <person name="Dockter R.B."/>
            <person name="Adam C."/>
            <person name="Molina H."/>
            <person name="Bunkerborg J."/>
            <person name="Jin E."/>
            <person name="Buchheim M."/>
            <person name="Magnuson J."/>
        </authorList>
    </citation>
    <scope>NUCLEOTIDE SEQUENCE</scope>
    <source>
        <strain evidence="12">CCAP 19/18</strain>
    </source>
</reference>
<evidence type="ECO:0000259" key="11">
    <source>
        <dbReference type="PROSITE" id="PS50125"/>
    </source>
</evidence>
<organism evidence="12 13">
    <name type="scientific">Dunaliella salina</name>
    <name type="common">Green alga</name>
    <name type="synonym">Protococcus salinus</name>
    <dbReference type="NCBI Taxonomy" id="3046"/>
    <lineage>
        <taxon>Eukaryota</taxon>
        <taxon>Viridiplantae</taxon>
        <taxon>Chlorophyta</taxon>
        <taxon>core chlorophytes</taxon>
        <taxon>Chlorophyceae</taxon>
        <taxon>CS clade</taxon>
        <taxon>Chlamydomonadales</taxon>
        <taxon>Dunaliellaceae</taxon>
        <taxon>Dunaliella</taxon>
    </lineage>
</organism>
<dbReference type="PROSITE" id="PS50125">
    <property type="entry name" value="GUANYLATE_CYCLASE_2"/>
    <property type="match status" value="1"/>
</dbReference>
<dbReference type="SUPFAM" id="SSF56112">
    <property type="entry name" value="Protein kinase-like (PK-like)"/>
    <property type="match status" value="1"/>
</dbReference>
<feature type="compositionally biased region" description="Polar residues" evidence="9">
    <location>
        <begin position="50"/>
        <end position="69"/>
    </location>
</feature>
<dbReference type="PANTHER" id="PTHR11920:SF335">
    <property type="entry name" value="GUANYLATE CYCLASE"/>
    <property type="match status" value="1"/>
</dbReference>
<evidence type="ECO:0000313" key="13">
    <source>
        <dbReference type="Proteomes" id="UP000815325"/>
    </source>
</evidence>
<dbReference type="InterPro" id="IPR050401">
    <property type="entry name" value="Cyclic_nucleotide_synthase"/>
</dbReference>
<dbReference type="CDD" id="cd07302">
    <property type="entry name" value="CHD"/>
    <property type="match status" value="1"/>
</dbReference>
<keyword evidence="13" id="KW-1185">Reference proteome</keyword>
<gene>
    <name evidence="12" type="ORF">DUNSADRAFT_17909</name>
</gene>
<evidence type="ECO:0000256" key="9">
    <source>
        <dbReference type="SAM" id="MobiDB-lite"/>
    </source>
</evidence>
<dbReference type="EMBL" id="MU069444">
    <property type="protein sequence ID" value="KAF5843331.1"/>
    <property type="molecule type" value="Genomic_DNA"/>
</dbReference>
<dbReference type="InterPro" id="IPR001054">
    <property type="entry name" value="A/G_cyclase"/>
</dbReference>
<proteinExistence type="predicted"/>
<evidence type="ECO:0000256" key="6">
    <source>
        <dbReference type="ARBA" id="ARBA00023136"/>
    </source>
</evidence>
<dbReference type="EC" id="4.6.1.2" evidence="2"/>
<protein>
    <recommendedName>
        <fullName evidence="2">guanylate cyclase</fullName>
        <ecNumber evidence="2">4.6.1.2</ecNumber>
    </recommendedName>
</protein>
<dbReference type="InterPro" id="IPR011009">
    <property type="entry name" value="Kinase-like_dom_sf"/>
</dbReference>
<dbReference type="InterPro" id="IPR001245">
    <property type="entry name" value="Ser-Thr/Tyr_kinase_cat_dom"/>
</dbReference>
<keyword evidence="7" id="KW-0456">Lyase</keyword>
<dbReference type="Proteomes" id="UP000815325">
    <property type="component" value="Unassembled WGS sequence"/>
</dbReference>
<evidence type="ECO:0000256" key="7">
    <source>
        <dbReference type="ARBA" id="ARBA00023239"/>
    </source>
</evidence>
<keyword evidence="3" id="KW-0812">Transmembrane</keyword>
<keyword evidence="5" id="KW-1133">Transmembrane helix</keyword>
<dbReference type="PANTHER" id="PTHR11920">
    <property type="entry name" value="GUANYLYL CYCLASE"/>
    <property type="match status" value="1"/>
</dbReference>
<feature type="domain" description="Protein kinase" evidence="10">
    <location>
        <begin position="19"/>
        <end position="353"/>
    </location>
</feature>
<evidence type="ECO:0000256" key="8">
    <source>
        <dbReference type="ARBA" id="ARBA00023293"/>
    </source>
</evidence>
<evidence type="ECO:0000313" key="12">
    <source>
        <dbReference type="EMBL" id="KAF5843331.1"/>
    </source>
</evidence>
<evidence type="ECO:0000259" key="10">
    <source>
        <dbReference type="PROSITE" id="PS50011"/>
    </source>
</evidence>
<evidence type="ECO:0000256" key="2">
    <source>
        <dbReference type="ARBA" id="ARBA00012202"/>
    </source>
</evidence>
<dbReference type="InterPro" id="IPR000719">
    <property type="entry name" value="Prot_kinase_dom"/>
</dbReference>
<dbReference type="InterPro" id="IPR029787">
    <property type="entry name" value="Nucleotide_cyclase"/>
</dbReference>
<evidence type="ECO:0000256" key="1">
    <source>
        <dbReference type="ARBA" id="ARBA00004167"/>
    </source>
</evidence>